<sequence length="119" mass="13143">MASGIGSKRRSGQIRTYQKQTSVLGVMCSLEFALSRWRQFQTATCPDGASVAELKTSRPSTRLSIPGAIPRIIPRSQLDTAKNNLPLLHLGDKHAYALGSSVSRLQSLFAKKQKEMKRE</sequence>
<dbReference type="AlphaFoldDB" id="A0A9X0BVW8"/>
<reference evidence="1" key="2">
    <citation type="journal article" date="2023" name="IMA Fungus">
        <title>Comparative genomic study of the Penicillium genus elucidates a diverse pangenome and 15 lateral gene transfer events.</title>
        <authorList>
            <person name="Petersen C."/>
            <person name="Sorensen T."/>
            <person name="Nielsen M.R."/>
            <person name="Sondergaard T.E."/>
            <person name="Sorensen J.L."/>
            <person name="Fitzpatrick D.A."/>
            <person name="Frisvad J.C."/>
            <person name="Nielsen K.L."/>
        </authorList>
    </citation>
    <scope>NUCLEOTIDE SEQUENCE</scope>
    <source>
        <strain evidence="1">IBT 17660</strain>
    </source>
</reference>
<proteinExistence type="predicted"/>
<keyword evidence="2" id="KW-1185">Reference proteome</keyword>
<gene>
    <name evidence="1" type="ORF">N7530_000988</name>
</gene>
<reference evidence="1" key="1">
    <citation type="submission" date="2022-12" db="EMBL/GenBank/DDBJ databases">
        <authorList>
            <person name="Petersen C."/>
        </authorList>
    </citation>
    <scope>NUCLEOTIDE SEQUENCE</scope>
    <source>
        <strain evidence="1">IBT 17660</strain>
    </source>
</reference>
<protein>
    <submittedName>
        <fullName evidence="1">Uncharacterized protein</fullName>
    </submittedName>
</protein>
<comment type="caution">
    <text evidence="1">The sequence shown here is derived from an EMBL/GenBank/DDBJ whole genome shotgun (WGS) entry which is preliminary data.</text>
</comment>
<evidence type="ECO:0000313" key="1">
    <source>
        <dbReference type="EMBL" id="KAJ5486688.1"/>
    </source>
</evidence>
<evidence type="ECO:0000313" key="2">
    <source>
        <dbReference type="Proteomes" id="UP001147760"/>
    </source>
</evidence>
<dbReference type="Proteomes" id="UP001147760">
    <property type="component" value="Unassembled WGS sequence"/>
</dbReference>
<dbReference type="OrthoDB" id="4298659at2759"/>
<organism evidence="1 2">
    <name type="scientific">Penicillium desertorum</name>
    <dbReference type="NCBI Taxonomy" id="1303715"/>
    <lineage>
        <taxon>Eukaryota</taxon>
        <taxon>Fungi</taxon>
        <taxon>Dikarya</taxon>
        <taxon>Ascomycota</taxon>
        <taxon>Pezizomycotina</taxon>
        <taxon>Eurotiomycetes</taxon>
        <taxon>Eurotiomycetidae</taxon>
        <taxon>Eurotiales</taxon>
        <taxon>Aspergillaceae</taxon>
        <taxon>Penicillium</taxon>
    </lineage>
</organism>
<accession>A0A9X0BVW8</accession>
<name>A0A9X0BVW8_9EURO</name>
<dbReference type="EMBL" id="JAPWDO010000001">
    <property type="protein sequence ID" value="KAJ5486688.1"/>
    <property type="molecule type" value="Genomic_DNA"/>
</dbReference>